<reference evidence="5" key="1">
    <citation type="submission" date="2017-02" db="UniProtKB">
        <authorList>
            <consortium name="WormBaseParasite"/>
        </authorList>
    </citation>
    <scope>IDENTIFICATION</scope>
</reference>
<evidence type="ECO:0000313" key="5">
    <source>
        <dbReference type="WBParaSite" id="PTRK_0000366900.1"/>
    </source>
</evidence>
<evidence type="ECO:0000313" key="4">
    <source>
        <dbReference type="Proteomes" id="UP000038045"/>
    </source>
</evidence>
<evidence type="ECO:0000256" key="3">
    <source>
        <dbReference type="RuleBase" id="RU364104"/>
    </source>
</evidence>
<evidence type="ECO:0000256" key="2">
    <source>
        <dbReference type="ARBA" id="ARBA00023157"/>
    </source>
</evidence>
<dbReference type="InterPro" id="IPR013892">
    <property type="entry name" value="Cyt_c_biogenesis_Cmc1-like"/>
</dbReference>
<dbReference type="WBParaSite" id="PTRK_0000366900.1">
    <property type="protein sequence ID" value="PTRK_0000366900.1"/>
    <property type="gene ID" value="PTRK_0000366900"/>
</dbReference>
<comment type="subcellular location">
    <subcellularLocation>
        <location evidence="3">Mitochondrion</location>
    </subcellularLocation>
</comment>
<keyword evidence="3" id="KW-0496">Mitochondrion</keyword>
<dbReference type="Pfam" id="PF08583">
    <property type="entry name" value="Cmc1"/>
    <property type="match status" value="1"/>
</dbReference>
<dbReference type="STRING" id="131310.A0A0N4Z8N4"/>
<dbReference type="Proteomes" id="UP000038045">
    <property type="component" value="Unplaced"/>
</dbReference>
<sequence length="165" mass="19415">MTTKEGKSAYKLSTDDLSDLKESEIFIDEKNKAYKVKKTILPHYFSSGPHGLGDPEDRTLRRIEADVVIPNRMNKQIEKVECNLEYMDLISCLRKDGAVKGLNSCQPILEIYNKCKSKFFHDIDFRSRITDEYLEERAEARRSGKTIKEREMDRYREWKKQQAQN</sequence>
<accession>A0A0N4Z8N4</accession>
<organism evidence="4 5">
    <name type="scientific">Parastrongyloides trichosuri</name>
    <name type="common">Possum-specific nematode worm</name>
    <dbReference type="NCBI Taxonomy" id="131310"/>
    <lineage>
        <taxon>Eukaryota</taxon>
        <taxon>Metazoa</taxon>
        <taxon>Ecdysozoa</taxon>
        <taxon>Nematoda</taxon>
        <taxon>Chromadorea</taxon>
        <taxon>Rhabditida</taxon>
        <taxon>Tylenchina</taxon>
        <taxon>Panagrolaimomorpha</taxon>
        <taxon>Strongyloidoidea</taxon>
        <taxon>Strongyloididae</taxon>
        <taxon>Parastrongyloides</taxon>
    </lineage>
</organism>
<keyword evidence="2" id="KW-1015">Disulfide bond</keyword>
<comment type="similarity">
    <text evidence="1 3">Belongs to the CMC family.</text>
</comment>
<dbReference type="AlphaFoldDB" id="A0A0N4Z8N4"/>
<proteinExistence type="inferred from homology"/>
<evidence type="ECO:0000256" key="1">
    <source>
        <dbReference type="ARBA" id="ARBA00007347"/>
    </source>
</evidence>
<keyword evidence="4" id="KW-1185">Reference proteome</keyword>
<name>A0A0N4Z8N4_PARTI</name>
<dbReference type="GO" id="GO:0005739">
    <property type="term" value="C:mitochondrion"/>
    <property type="evidence" value="ECO:0007669"/>
    <property type="project" value="UniProtKB-SubCell"/>
</dbReference>
<protein>
    <recommendedName>
        <fullName evidence="3">COX assembly mitochondrial protein</fullName>
    </recommendedName>
</protein>